<dbReference type="EMBL" id="CM055740">
    <property type="protein sequence ID" value="KAJ8003036.1"/>
    <property type="molecule type" value="Genomic_DNA"/>
</dbReference>
<sequence length="96" mass="10566">MWRKRPQVLPPHCTNGRPQGRNLSGSGNIPEAASRALPPCMATFHEDHVKVGIRMPPQSCQKEGRRGVRRSNSGTSRRWRSHKGAGNSAQLAQADT</sequence>
<keyword evidence="2" id="KW-1185">Reference proteome</keyword>
<dbReference type="Proteomes" id="UP001157502">
    <property type="component" value="Chromosome 13"/>
</dbReference>
<organism evidence="1 2">
    <name type="scientific">Dallia pectoralis</name>
    <name type="common">Alaska blackfish</name>
    <dbReference type="NCBI Taxonomy" id="75939"/>
    <lineage>
        <taxon>Eukaryota</taxon>
        <taxon>Metazoa</taxon>
        <taxon>Chordata</taxon>
        <taxon>Craniata</taxon>
        <taxon>Vertebrata</taxon>
        <taxon>Euteleostomi</taxon>
        <taxon>Actinopterygii</taxon>
        <taxon>Neopterygii</taxon>
        <taxon>Teleostei</taxon>
        <taxon>Protacanthopterygii</taxon>
        <taxon>Esociformes</taxon>
        <taxon>Umbridae</taxon>
        <taxon>Dallia</taxon>
    </lineage>
</organism>
<evidence type="ECO:0000313" key="2">
    <source>
        <dbReference type="Proteomes" id="UP001157502"/>
    </source>
</evidence>
<comment type="caution">
    <text evidence="1">The sequence shown here is derived from an EMBL/GenBank/DDBJ whole genome shotgun (WGS) entry which is preliminary data.</text>
</comment>
<reference evidence="1" key="1">
    <citation type="submission" date="2021-05" db="EMBL/GenBank/DDBJ databases">
        <authorList>
            <person name="Pan Q."/>
            <person name="Jouanno E."/>
            <person name="Zahm M."/>
            <person name="Klopp C."/>
            <person name="Cabau C."/>
            <person name="Louis A."/>
            <person name="Berthelot C."/>
            <person name="Parey E."/>
            <person name="Roest Crollius H."/>
            <person name="Montfort J."/>
            <person name="Robinson-Rechavi M."/>
            <person name="Bouchez O."/>
            <person name="Lampietro C."/>
            <person name="Lopez Roques C."/>
            <person name="Donnadieu C."/>
            <person name="Postlethwait J."/>
            <person name="Bobe J."/>
            <person name="Dillon D."/>
            <person name="Chandos A."/>
            <person name="von Hippel F."/>
            <person name="Guiguen Y."/>
        </authorList>
    </citation>
    <scope>NUCLEOTIDE SEQUENCE</scope>
    <source>
        <strain evidence="1">YG-Jan2019</strain>
    </source>
</reference>
<evidence type="ECO:0000313" key="1">
    <source>
        <dbReference type="EMBL" id="KAJ8003036.1"/>
    </source>
</evidence>
<proteinExistence type="predicted"/>
<gene>
    <name evidence="1" type="ORF">DPEC_G00165190</name>
</gene>
<name>A0ACC2GHN0_DALPE</name>
<protein>
    <submittedName>
        <fullName evidence="1">Uncharacterized protein</fullName>
    </submittedName>
</protein>
<accession>A0ACC2GHN0</accession>